<dbReference type="Gene3D" id="1.50.10.10">
    <property type="match status" value="1"/>
</dbReference>
<dbReference type="PANTHER" id="PTHR42899:SF1">
    <property type="entry name" value="SPERMATOGENESIS-ASSOCIATED PROTEIN 20"/>
    <property type="match status" value="1"/>
</dbReference>
<dbReference type="PANTHER" id="PTHR42899">
    <property type="entry name" value="SPERMATOGENESIS-ASSOCIATED PROTEIN 20"/>
    <property type="match status" value="1"/>
</dbReference>
<dbReference type="Pfam" id="PF03190">
    <property type="entry name" value="Thioredox_DsbH"/>
    <property type="match status" value="1"/>
</dbReference>
<dbReference type="PATRIC" id="fig|1029756.8.peg.403"/>
<evidence type="ECO:0000313" key="2">
    <source>
        <dbReference type="EMBL" id="AHB47434.1"/>
    </source>
</evidence>
<dbReference type="SUPFAM" id="SSF48208">
    <property type="entry name" value="Six-hairpin glycosidases"/>
    <property type="match status" value="1"/>
</dbReference>
<evidence type="ECO:0000259" key="1">
    <source>
        <dbReference type="Pfam" id="PF03190"/>
    </source>
</evidence>
<organism evidence="2 3">
    <name type="scientific">Hyphomicrobium nitrativorans NL23</name>
    <dbReference type="NCBI Taxonomy" id="1029756"/>
    <lineage>
        <taxon>Bacteria</taxon>
        <taxon>Pseudomonadati</taxon>
        <taxon>Pseudomonadota</taxon>
        <taxon>Alphaproteobacteria</taxon>
        <taxon>Hyphomicrobiales</taxon>
        <taxon>Hyphomicrobiaceae</taxon>
        <taxon>Hyphomicrobium</taxon>
    </lineage>
</organism>
<dbReference type="KEGG" id="hni:W911_01895"/>
<dbReference type="AlphaFoldDB" id="V5SBT3"/>
<dbReference type="SUPFAM" id="SSF52833">
    <property type="entry name" value="Thioredoxin-like"/>
    <property type="match status" value="1"/>
</dbReference>
<name>V5SBT3_9HYPH</name>
<dbReference type="GO" id="GO:0005975">
    <property type="term" value="P:carbohydrate metabolic process"/>
    <property type="evidence" value="ECO:0007669"/>
    <property type="project" value="InterPro"/>
</dbReference>
<dbReference type="InterPro" id="IPR004879">
    <property type="entry name" value="Ssp411-like_TRX"/>
</dbReference>
<dbReference type="InterPro" id="IPR024705">
    <property type="entry name" value="Ssp411"/>
</dbReference>
<proteinExistence type="predicted"/>
<protein>
    <recommendedName>
        <fullName evidence="1">Spermatogenesis-associated protein 20-like TRX domain-containing protein</fullName>
    </recommendedName>
</protein>
<dbReference type="CDD" id="cd02955">
    <property type="entry name" value="SSP411"/>
    <property type="match status" value="1"/>
</dbReference>
<dbReference type="InterPro" id="IPR036249">
    <property type="entry name" value="Thioredoxin-like_sf"/>
</dbReference>
<feature type="domain" description="Spermatogenesis-associated protein 20-like TRX" evidence="1">
    <location>
        <begin position="16"/>
        <end position="176"/>
    </location>
</feature>
<reference evidence="2 3" key="1">
    <citation type="journal article" date="2014" name="Genome Announc.">
        <title>Complete Genome Sequence of Hyphomicrobium nitrativorans Strain NL23, a Denitrifying Bacterium Isolated from Biofilm of a Methanol-Fed Denitrification System Treating Seawater at the Montreal Biodome.</title>
        <authorList>
            <person name="Martineau C."/>
            <person name="Villeneuve C."/>
            <person name="Mauffrey F."/>
            <person name="Villemur R."/>
        </authorList>
    </citation>
    <scope>NUCLEOTIDE SEQUENCE [LARGE SCALE GENOMIC DNA]</scope>
    <source>
        <strain evidence="2">NL23</strain>
    </source>
</reference>
<dbReference type="Gene3D" id="3.40.30.10">
    <property type="entry name" value="Glutaredoxin"/>
    <property type="match status" value="1"/>
</dbReference>
<dbReference type="HOGENOM" id="CLU_014051_4_1_5"/>
<dbReference type="PIRSF" id="PIRSF006402">
    <property type="entry name" value="UCP006402_thioredoxin"/>
    <property type="match status" value="1"/>
</dbReference>
<keyword evidence="3" id="KW-1185">Reference proteome</keyword>
<gene>
    <name evidence="2" type="ORF">W911_01895</name>
</gene>
<sequence length="688" mass="75398">MKPAIEDRKDKIMSRNRLGDESSPYLLQHKDNPVHWWAWGPEALAEAKTTGKPILLSVGYSACHWCHVMAHESFEDDETAAVMNERFVNIKVDREERPDIDAIYMGALHKLNQQGGWPLTMFLDSDARPFWGGTYFPKVPTYGRPAFIEVLERISDAYHQQPEKVAGNANAITEALAEMTESGAGPEVTDPLIREITGRLAHLVDPTHGGITGAPKFPQWSFFWLLWRGAIRYRNDAAKQAVITTLERMSQGGIYDHLGGGFARYSVDELWLVPHFEKMLYDNALLIDLMTEVWRETKSPLLQARVAETVAWLSREMVVEGGGFAAALDADSEGEEGKFYVWSAEEIERVLGAEDAAVFAKAYDVTLDGNWEGHTILNRLDAKTLGSDGEDAKLVALRAKLLDARAGRIRPGWDDKVLADWNGLMIAALARAGIVFDRSDWVTMARTAFTYVTEKMTVDGRIVHSIRHGRGRAPGTAHDYANMIWAALRLYQATGENAYLAKAIEWVAILDRHYWSEDAGGYFTAADDTSDVIVRLRTASDDATPAANATMVSNLAALATLTGDSRFVRRAESIMRAFSADLAKNLVAHTGLLAAAMDLLAPQLVVIVASESEPHSALGAVARSMSIPGAVELEVRGAIGALGPPALHGKSAEDGRSTAYVCVGPQCSLPANSEAQLRQAVLDLRSVA</sequence>
<evidence type="ECO:0000313" key="3">
    <source>
        <dbReference type="Proteomes" id="UP000018542"/>
    </source>
</evidence>
<dbReference type="InterPro" id="IPR012341">
    <property type="entry name" value="6hp_glycosidase-like_sf"/>
</dbReference>
<dbReference type="EMBL" id="CP006912">
    <property type="protein sequence ID" value="AHB47434.1"/>
    <property type="molecule type" value="Genomic_DNA"/>
</dbReference>
<accession>V5SBT3</accession>
<dbReference type="Proteomes" id="UP000018542">
    <property type="component" value="Chromosome"/>
</dbReference>
<dbReference type="InterPro" id="IPR008928">
    <property type="entry name" value="6-hairpin_glycosidase_sf"/>
</dbReference>
<dbReference type="STRING" id="1029756.W911_01895"/>